<dbReference type="Proteomes" id="UP000001640">
    <property type="component" value="Chromosome 9"/>
</dbReference>
<evidence type="ECO:0000313" key="2">
    <source>
        <dbReference type="EMBL" id="CCC71836.1"/>
    </source>
</evidence>
<feature type="compositionally biased region" description="Basic and acidic residues" evidence="1">
    <location>
        <begin position="517"/>
        <end position="530"/>
    </location>
</feature>
<feature type="region of interest" description="Disordered" evidence="1">
    <location>
        <begin position="623"/>
        <end position="656"/>
    </location>
</feature>
<evidence type="ECO:0000313" key="3">
    <source>
        <dbReference type="Proteomes" id="UP000001640"/>
    </source>
</evidence>
<feature type="compositionally biased region" description="Basic and acidic residues" evidence="1">
    <location>
        <begin position="631"/>
        <end position="640"/>
    </location>
</feature>
<feature type="compositionally biased region" description="Low complexity" evidence="1">
    <location>
        <begin position="551"/>
        <end position="566"/>
    </location>
</feature>
<evidence type="ECO:0000256" key="1">
    <source>
        <dbReference type="SAM" id="MobiDB-lite"/>
    </source>
</evidence>
<feature type="region of interest" description="Disordered" evidence="1">
    <location>
        <begin position="498"/>
        <end position="595"/>
    </location>
</feature>
<proteinExistence type="predicted"/>
<accession>G0VK02</accession>
<dbReference type="RefSeq" id="XP_003678178.1">
    <property type="nucleotide sequence ID" value="XM_003678130.1"/>
</dbReference>
<dbReference type="OMA" id="ENIIWRI"/>
<dbReference type="eggNOG" id="ENOG502QSII">
    <property type="taxonomic scope" value="Eukaryota"/>
</dbReference>
<sequence length="672" mass="75106">MNNELDMQQQDMGPSVSMAVHAQSDSEFECNTYALRKTKSIHRLRLRRPSVSTAPMEDVTRLSNSLLRKYLIKDDNDSSSVGDVNTQRMVDYLTYKWRNELEVLNSWKFVILFKKCRGRTWRIDLEEGNAMESIVNPINNKISSNNNNLARLENLSWRIYAKLLLKKKKGPYDAGATASSSLTQSPLKISNSDVSLLYGPVVDTGNERVSLLFDTGVNSKRLNIKPILKKRSIGEIIEGNAQWKLDITKKQLGENIVDSLQVPTATTNNRSPLLSTPMSSETCSISSYSTTSLSNAIASISQNETFLDDEGNTTIRHIRFNSTVDQCMAIQYSSTSSLNSVRSGSVEKKTPQNAKDKISFLKEENKDIFLSDEEEMFINKKLHDNAKFYKKTNLDVLKTIKKSQARKRPTIQLLPPTKLNQSTSKMNFTSDENGEGDGDSSNSDNDYGYAVSHNVDTSRGYQYRYDYNSVYTQDTSMFVPPVDCDIIEVPAGLDLNSAPLADGIPPNEITPMPPFLTRRESSSSSSKRDNSLQVNNIMEDSTTTPAKHFNTSTTSFSSTSQNSTGTPSSLSSTFIFTSDDESDDEEADDERDDDYFTASPISMATKYTANMKAIPLPFQFSANPGHSTKFMNDRSTKNDDNKEEEEQGNKTTTGEVPAMDFFKILNISSNGK</sequence>
<feature type="compositionally biased region" description="Polar residues" evidence="1">
    <location>
        <begin position="418"/>
        <end position="429"/>
    </location>
</feature>
<feature type="region of interest" description="Disordered" evidence="1">
    <location>
        <begin position="407"/>
        <end position="451"/>
    </location>
</feature>
<dbReference type="GeneID" id="96905523"/>
<dbReference type="InParanoid" id="G0VK02"/>
<dbReference type="AlphaFoldDB" id="G0VK02"/>
<reference evidence="2 3" key="1">
    <citation type="journal article" date="2011" name="Proc. Natl. Acad. Sci. U.S.A.">
        <title>Evolutionary erosion of yeast sex chromosomes by mating-type switching accidents.</title>
        <authorList>
            <person name="Gordon J.L."/>
            <person name="Armisen D."/>
            <person name="Proux-Wera E."/>
            <person name="Oheigeartaigh S.S."/>
            <person name="Byrne K.P."/>
            <person name="Wolfe K.H."/>
        </authorList>
    </citation>
    <scope>NUCLEOTIDE SEQUENCE [LARGE SCALE GENOMIC DNA]</scope>
    <source>
        <strain evidence="3">ATCC 76901 / BCRC 22586 / CBS 4309 / NBRC 1992 / NRRL Y-12630</strain>
    </source>
</reference>
<organism evidence="2 3">
    <name type="scientific">Naumovozyma castellii</name>
    <name type="common">Yeast</name>
    <name type="synonym">Saccharomyces castellii</name>
    <dbReference type="NCBI Taxonomy" id="27288"/>
    <lineage>
        <taxon>Eukaryota</taxon>
        <taxon>Fungi</taxon>
        <taxon>Dikarya</taxon>
        <taxon>Ascomycota</taxon>
        <taxon>Saccharomycotina</taxon>
        <taxon>Saccharomycetes</taxon>
        <taxon>Saccharomycetales</taxon>
        <taxon>Saccharomycetaceae</taxon>
        <taxon>Naumovozyma</taxon>
    </lineage>
</organism>
<feature type="compositionally biased region" description="Polar residues" evidence="1">
    <location>
        <begin position="567"/>
        <end position="576"/>
    </location>
</feature>
<reference key="2">
    <citation type="submission" date="2011-08" db="EMBL/GenBank/DDBJ databases">
        <title>Genome sequence of Naumovozyma castellii.</title>
        <authorList>
            <person name="Gordon J.L."/>
            <person name="Armisen D."/>
            <person name="Proux-Wera E."/>
            <person name="OhEigeartaigh S.S."/>
            <person name="Byrne K.P."/>
            <person name="Wolfe K.H."/>
        </authorList>
    </citation>
    <scope>NUCLEOTIDE SEQUENCE</scope>
    <source>
        <strain>Type strain:CBS 4309</strain>
    </source>
</reference>
<evidence type="ECO:0008006" key="4">
    <source>
        <dbReference type="Google" id="ProtNLM"/>
    </source>
</evidence>
<dbReference type="STRING" id="1064592.G0VK02"/>
<dbReference type="HOGENOM" id="CLU_408865_0_0_1"/>
<name>G0VK02_NAUCA</name>
<gene>
    <name evidence="2" type="primary">NCAS0I01680</name>
    <name evidence="2" type="ordered locus">NCAS_0I01680</name>
</gene>
<protein>
    <recommendedName>
        <fullName evidence="4">Nitrogen regulatory protein areA GATA-like domain-containing protein</fullName>
    </recommendedName>
</protein>
<keyword evidence="3" id="KW-1185">Reference proteome</keyword>
<dbReference type="KEGG" id="ncs:NCAS_0I01680"/>
<feature type="compositionally biased region" description="Low complexity" evidence="1">
    <location>
        <begin position="439"/>
        <end position="449"/>
    </location>
</feature>
<feature type="compositionally biased region" description="Polar residues" evidence="1">
    <location>
        <begin position="531"/>
        <end position="545"/>
    </location>
</feature>
<dbReference type="EMBL" id="HE576760">
    <property type="protein sequence ID" value="CCC71836.1"/>
    <property type="molecule type" value="Genomic_DNA"/>
</dbReference>
<feature type="compositionally biased region" description="Acidic residues" evidence="1">
    <location>
        <begin position="578"/>
        <end position="595"/>
    </location>
</feature>
<dbReference type="OrthoDB" id="4068911at2759"/>